<evidence type="ECO:0000259" key="1">
    <source>
        <dbReference type="Pfam" id="PF00882"/>
    </source>
</evidence>
<accession>Q3A306</accession>
<proteinExistence type="predicted"/>
<dbReference type="AlphaFoldDB" id="Q3A306"/>
<keyword evidence="3" id="KW-1185">Reference proteome</keyword>
<dbReference type="Pfam" id="PF00882">
    <property type="entry name" value="Zn_dep_PLPC"/>
    <property type="match status" value="1"/>
</dbReference>
<feature type="domain" description="Phospholipase C/D" evidence="1">
    <location>
        <begin position="29"/>
        <end position="144"/>
    </location>
</feature>
<dbReference type="HOGENOM" id="CLU_073805_0_0_7"/>
<protein>
    <recommendedName>
        <fullName evidence="1">Phospholipase C/D domain-containing protein</fullName>
    </recommendedName>
</protein>
<organism evidence="2 3">
    <name type="scientific">Syntrophotalea carbinolica (strain DSM 2380 / NBRC 103641 / GraBd1)</name>
    <name type="common">Pelobacter carbinolicus</name>
    <dbReference type="NCBI Taxonomy" id="338963"/>
    <lineage>
        <taxon>Bacteria</taxon>
        <taxon>Pseudomonadati</taxon>
        <taxon>Thermodesulfobacteriota</taxon>
        <taxon>Desulfuromonadia</taxon>
        <taxon>Desulfuromonadales</taxon>
        <taxon>Syntrophotaleaceae</taxon>
        <taxon>Syntrophotalea</taxon>
    </lineage>
</organism>
<dbReference type="STRING" id="338963.Pcar_2010"/>
<sequence length="306" mass="34717">MSMAFIILFITVSTILLVPADALAWGLGVHLQLGSQVLGQLHLLPETLRQLLAAHPFDFLYGCISADITLGKRFTHYLQHCHSWRIGCRILDAAKDDAQRACAYGYIAHLAADTIAHAYLVPYKLVRTFNTVMHKHTYWEMRFESQVDPGCWALARSLAQKDLSANDALLRSILAPTLFSFGTNKRLFNSLLLLSRLQQWQKMLRSMTDHSKWTLQEHDQGDYLDLAYDAVLSVLQNMQDSPYWKADPAGERALNAAKAIRKNLHLLWLEGKLPDSQAEQLLGEIKQRLRDGIVHPEKLLELLSGY</sequence>
<dbReference type="EMBL" id="CP000142">
    <property type="protein sequence ID" value="ABA89251.1"/>
    <property type="molecule type" value="Genomic_DNA"/>
</dbReference>
<evidence type="ECO:0000313" key="3">
    <source>
        <dbReference type="Proteomes" id="UP000002534"/>
    </source>
</evidence>
<gene>
    <name evidence="2" type="ordered locus">Pcar_2010</name>
</gene>
<dbReference type="KEGG" id="pca:Pcar_2010"/>
<dbReference type="InterPro" id="IPR029002">
    <property type="entry name" value="PLPC/GPLD1"/>
</dbReference>
<name>Q3A306_SYNC1</name>
<reference evidence="3" key="1">
    <citation type="submission" date="2005-10" db="EMBL/GenBank/DDBJ databases">
        <title>Complete sequence of Pelobacter carbinolicus DSM 2380.</title>
        <authorList>
            <person name="Copeland A."/>
            <person name="Lucas S."/>
            <person name="Lapidus A."/>
            <person name="Barry K."/>
            <person name="Detter J.C."/>
            <person name="Glavina T."/>
            <person name="Hammon N."/>
            <person name="Israni S."/>
            <person name="Pitluck S."/>
            <person name="Chertkov O."/>
            <person name="Schmutz J."/>
            <person name="Larimer F."/>
            <person name="Land M."/>
            <person name="Kyrpides N."/>
            <person name="Ivanova N."/>
            <person name="Richardson P."/>
        </authorList>
    </citation>
    <scope>NUCLEOTIDE SEQUENCE [LARGE SCALE GENOMIC DNA]</scope>
    <source>
        <strain evidence="3">DSM 2380 / NBRC 103641 / GraBd1</strain>
    </source>
</reference>
<reference evidence="2 3" key="2">
    <citation type="journal article" date="2012" name="BMC Genomics">
        <title>The genome of Pelobacter carbinolicus reveals surprising metabolic capabilities and physiological features.</title>
        <authorList>
            <person name="Aklujkar M."/>
            <person name="Haveman S.A."/>
            <person name="Didonato R.Jr."/>
            <person name="Chertkov O."/>
            <person name="Han C.S."/>
            <person name="Land M.L."/>
            <person name="Brown P."/>
            <person name="Lovley D.R."/>
        </authorList>
    </citation>
    <scope>NUCLEOTIDE SEQUENCE [LARGE SCALE GENOMIC DNA]</scope>
    <source>
        <strain evidence="3">DSM 2380 / NBRC 103641 / GraBd1</strain>
    </source>
</reference>
<dbReference type="Proteomes" id="UP000002534">
    <property type="component" value="Chromosome"/>
</dbReference>
<dbReference type="eggNOG" id="ENOG502ZB8E">
    <property type="taxonomic scope" value="Bacteria"/>
</dbReference>
<evidence type="ECO:0000313" key="2">
    <source>
        <dbReference type="EMBL" id="ABA89251.1"/>
    </source>
</evidence>